<organism evidence="1 2">
    <name type="scientific">Paraglomus brasilianum</name>
    <dbReference type="NCBI Taxonomy" id="144538"/>
    <lineage>
        <taxon>Eukaryota</taxon>
        <taxon>Fungi</taxon>
        <taxon>Fungi incertae sedis</taxon>
        <taxon>Mucoromycota</taxon>
        <taxon>Glomeromycotina</taxon>
        <taxon>Glomeromycetes</taxon>
        <taxon>Paraglomerales</taxon>
        <taxon>Paraglomeraceae</taxon>
        <taxon>Paraglomus</taxon>
    </lineage>
</organism>
<sequence length="43" mass="4923">RMTNILSKKSKIFKDKIIGDEEFSQTIELNKLRTPAKATKTAK</sequence>
<reference evidence="1" key="1">
    <citation type="submission" date="2021-06" db="EMBL/GenBank/DDBJ databases">
        <authorList>
            <person name="Kallberg Y."/>
            <person name="Tangrot J."/>
            <person name="Rosling A."/>
        </authorList>
    </citation>
    <scope>NUCLEOTIDE SEQUENCE</scope>
    <source>
        <strain evidence="1">BR232B</strain>
    </source>
</reference>
<proteinExistence type="predicted"/>
<evidence type="ECO:0000313" key="1">
    <source>
        <dbReference type="EMBL" id="CAG8485041.1"/>
    </source>
</evidence>
<feature type="non-terminal residue" evidence="1">
    <location>
        <position position="1"/>
    </location>
</feature>
<dbReference type="Proteomes" id="UP000789739">
    <property type="component" value="Unassembled WGS sequence"/>
</dbReference>
<name>A0A9N8Z9G5_9GLOM</name>
<dbReference type="AlphaFoldDB" id="A0A9N8Z9G5"/>
<evidence type="ECO:0000313" key="2">
    <source>
        <dbReference type="Proteomes" id="UP000789739"/>
    </source>
</evidence>
<protein>
    <submittedName>
        <fullName evidence="1">11703_t:CDS:1</fullName>
    </submittedName>
</protein>
<keyword evidence="2" id="KW-1185">Reference proteome</keyword>
<accession>A0A9N8Z9G5</accession>
<dbReference type="EMBL" id="CAJVPI010000124">
    <property type="protein sequence ID" value="CAG8485041.1"/>
    <property type="molecule type" value="Genomic_DNA"/>
</dbReference>
<gene>
    <name evidence="1" type="ORF">PBRASI_LOCUS1786</name>
</gene>
<comment type="caution">
    <text evidence="1">The sequence shown here is derived from an EMBL/GenBank/DDBJ whole genome shotgun (WGS) entry which is preliminary data.</text>
</comment>